<comment type="cofactor">
    <cofactor evidence="1">
        <name>Mg(2+)</name>
        <dbReference type="ChEBI" id="CHEBI:18420"/>
    </cofactor>
</comment>
<dbReference type="InterPro" id="IPR000086">
    <property type="entry name" value="NUDIX_hydrolase_dom"/>
</dbReference>
<reference evidence="6" key="1">
    <citation type="submission" date="2018-12" db="EMBL/GenBank/DDBJ databases">
        <title>Genome sequence of Peanibacillus sp.</title>
        <authorList>
            <person name="Subramani G."/>
            <person name="Srinivasan S."/>
            <person name="Kim M.K."/>
        </authorList>
    </citation>
    <scope>NUCLEOTIDE SEQUENCE [LARGE SCALE GENOMIC DNA]</scope>
    <source>
        <strain evidence="6">18JY67-1</strain>
    </source>
</reference>
<feature type="domain" description="Nudix hydrolase" evidence="4">
    <location>
        <begin position="26"/>
        <end position="173"/>
    </location>
</feature>
<dbReference type="KEGG" id="palb:EJC50_17370"/>
<dbReference type="PROSITE" id="PS51462">
    <property type="entry name" value="NUDIX"/>
    <property type="match status" value="1"/>
</dbReference>
<evidence type="ECO:0000256" key="2">
    <source>
        <dbReference type="ARBA" id="ARBA00022801"/>
    </source>
</evidence>
<protein>
    <submittedName>
        <fullName evidence="5">NUDIX hydrolase</fullName>
    </submittedName>
</protein>
<evidence type="ECO:0000313" key="6">
    <source>
        <dbReference type="Proteomes" id="UP000272528"/>
    </source>
</evidence>
<dbReference type="GO" id="GO:0016787">
    <property type="term" value="F:hydrolase activity"/>
    <property type="evidence" value="ECO:0007669"/>
    <property type="project" value="UniProtKB-KW"/>
</dbReference>
<gene>
    <name evidence="5" type="ORF">EJC50_17370</name>
</gene>
<dbReference type="PANTHER" id="PTHR43046:SF14">
    <property type="entry name" value="MUTT_NUDIX FAMILY PROTEIN"/>
    <property type="match status" value="1"/>
</dbReference>
<dbReference type="AlphaFoldDB" id="A0A3Q8X767"/>
<proteinExistence type="inferred from homology"/>
<keyword evidence="6" id="KW-1185">Reference proteome</keyword>
<evidence type="ECO:0000259" key="4">
    <source>
        <dbReference type="PROSITE" id="PS51462"/>
    </source>
</evidence>
<dbReference type="SUPFAM" id="SSF55811">
    <property type="entry name" value="Nudix"/>
    <property type="match status" value="1"/>
</dbReference>
<dbReference type="PRINTS" id="PR00502">
    <property type="entry name" value="NUDIXFAMILY"/>
</dbReference>
<dbReference type="Proteomes" id="UP000272528">
    <property type="component" value="Chromosome"/>
</dbReference>
<accession>A0A3Q8X767</accession>
<keyword evidence="2 3" id="KW-0378">Hydrolase</keyword>
<name>A0A3Q8X767_9BACL</name>
<dbReference type="InterPro" id="IPR020476">
    <property type="entry name" value="Nudix_hydrolase"/>
</dbReference>
<comment type="similarity">
    <text evidence="3">Belongs to the Nudix hydrolase family.</text>
</comment>
<evidence type="ECO:0000256" key="3">
    <source>
        <dbReference type="RuleBase" id="RU003476"/>
    </source>
</evidence>
<dbReference type="InterPro" id="IPR015797">
    <property type="entry name" value="NUDIX_hydrolase-like_dom_sf"/>
</dbReference>
<evidence type="ECO:0000256" key="1">
    <source>
        <dbReference type="ARBA" id="ARBA00001946"/>
    </source>
</evidence>
<evidence type="ECO:0000313" key="5">
    <source>
        <dbReference type="EMBL" id="AZN41242.1"/>
    </source>
</evidence>
<dbReference type="EMBL" id="CP034437">
    <property type="protein sequence ID" value="AZN41242.1"/>
    <property type="molecule type" value="Genomic_DNA"/>
</dbReference>
<dbReference type="InterPro" id="IPR020084">
    <property type="entry name" value="NUDIX_hydrolase_CS"/>
</dbReference>
<sequence>MRFGKCTQRPKRCGGLTMGIVTDQKGNVFTEFLPIQEQELEGFDFDAPLTHALLVVRYEGKYLMMFNKWSQYWELPGGVIEAGESARECAIRELYEETNQIVSDLTFKGLMKFDLQPSFHGPERTEYGALFYAELGAPRDFVENDEAAKIIWWDGRSEIGDIDEIDRKLLEFT</sequence>
<dbReference type="PANTHER" id="PTHR43046">
    <property type="entry name" value="GDP-MANNOSE MANNOSYL HYDROLASE"/>
    <property type="match status" value="1"/>
</dbReference>
<dbReference type="Gene3D" id="3.90.79.10">
    <property type="entry name" value="Nucleoside Triphosphate Pyrophosphohydrolase"/>
    <property type="match status" value="1"/>
</dbReference>
<dbReference type="PROSITE" id="PS00893">
    <property type="entry name" value="NUDIX_BOX"/>
    <property type="match status" value="1"/>
</dbReference>
<organism evidence="5 6">
    <name type="scientific">Paenibacillus albus</name>
    <dbReference type="NCBI Taxonomy" id="2495582"/>
    <lineage>
        <taxon>Bacteria</taxon>
        <taxon>Bacillati</taxon>
        <taxon>Bacillota</taxon>
        <taxon>Bacilli</taxon>
        <taxon>Bacillales</taxon>
        <taxon>Paenibacillaceae</taxon>
        <taxon>Paenibacillus</taxon>
    </lineage>
</organism>
<dbReference type="Pfam" id="PF00293">
    <property type="entry name" value="NUDIX"/>
    <property type="match status" value="1"/>
</dbReference>
<dbReference type="OrthoDB" id="9131041at2"/>